<feature type="compositionally biased region" description="Polar residues" evidence="8">
    <location>
        <begin position="1066"/>
        <end position="1088"/>
    </location>
</feature>
<feature type="compositionally biased region" description="Polar residues" evidence="8">
    <location>
        <begin position="825"/>
        <end position="835"/>
    </location>
</feature>
<accession>A0A9N9WL49</accession>
<feature type="region of interest" description="Disordered" evidence="8">
    <location>
        <begin position="54"/>
        <end position="77"/>
    </location>
</feature>
<organism evidence="10 11">
    <name type="scientific">Chironomus riparius</name>
    <dbReference type="NCBI Taxonomy" id="315576"/>
    <lineage>
        <taxon>Eukaryota</taxon>
        <taxon>Metazoa</taxon>
        <taxon>Ecdysozoa</taxon>
        <taxon>Arthropoda</taxon>
        <taxon>Hexapoda</taxon>
        <taxon>Insecta</taxon>
        <taxon>Pterygota</taxon>
        <taxon>Neoptera</taxon>
        <taxon>Endopterygota</taxon>
        <taxon>Diptera</taxon>
        <taxon>Nematocera</taxon>
        <taxon>Chironomoidea</taxon>
        <taxon>Chironomidae</taxon>
        <taxon>Chironominae</taxon>
        <taxon>Chironomus</taxon>
    </lineage>
</organism>
<keyword evidence="7" id="KW-0206">Cytoskeleton</keyword>
<keyword evidence="4" id="KW-0677">Repeat</keyword>
<dbReference type="EMBL" id="OU895877">
    <property type="protein sequence ID" value="CAG9797070.1"/>
    <property type="molecule type" value="Genomic_DNA"/>
</dbReference>
<evidence type="ECO:0000256" key="2">
    <source>
        <dbReference type="ARBA" id="ARBA00022441"/>
    </source>
</evidence>
<dbReference type="FunFam" id="1.25.40.420:FF:000001">
    <property type="entry name" value="Kelch-like family member 12"/>
    <property type="match status" value="1"/>
</dbReference>
<dbReference type="SUPFAM" id="SSF117281">
    <property type="entry name" value="Kelch motif"/>
    <property type="match status" value="1"/>
</dbReference>
<dbReference type="InterPro" id="IPR011333">
    <property type="entry name" value="SKP1/BTB/POZ_sf"/>
</dbReference>
<dbReference type="SMART" id="SM00875">
    <property type="entry name" value="BACK"/>
    <property type="match status" value="1"/>
</dbReference>
<dbReference type="Pfam" id="PF01344">
    <property type="entry name" value="Kelch_1"/>
    <property type="match status" value="6"/>
</dbReference>
<feature type="compositionally biased region" description="Polar residues" evidence="8">
    <location>
        <begin position="54"/>
        <end position="70"/>
    </location>
</feature>
<dbReference type="AlphaFoldDB" id="A0A9N9WL49"/>
<gene>
    <name evidence="10" type="ORF">CHIRRI_LOCUS71</name>
</gene>
<dbReference type="Pfam" id="PF00651">
    <property type="entry name" value="BTB"/>
    <property type="match status" value="1"/>
</dbReference>
<protein>
    <recommendedName>
        <fullName evidence="9">BTB domain-containing protein</fullName>
    </recommendedName>
</protein>
<dbReference type="SMART" id="SM00225">
    <property type="entry name" value="BTB"/>
    <property type="match status" value="1"/>
</dbReference>
<evidence type="ECO:0000256" key="1">
    <source>
        <dbReference type="ARBA" id="ARBA00004245"/>
    </source>
</evidence>
<name>A0A9N9WL49_9DIPT</name>
<dbReference type="InterPro" id="IPR011705">
    <property type="entry name" value="BACK"/>
</dbReference>
<feature type="region of interest" description="Disordered" evidence="8">
    <location>
        <begin position="825"/>
        <end position="923"/>
    </location>
</feature>
<dbReference type="Gene3D" id="1.25.40.420">
    <property type="match status" value="1"/>
</dbReference>
<evidence type="ECO:0000313" key="11">
    <source>
        <dbReference type="Proteomes" id="UP001153620"/>
    </source>
</evidence>
<proteinExistence type="predicted"/>
<keyword evidence="3" id="KW-0963">Cytoplasm</keyword>
<evidence type="ECO:0000256" key="7">
    <source>
        <dbReference type="ARBA" id="ARBA00023212"/>
    </source>
</evidence>
<dbReference type="PANTHER" id="PTHR24412">
    <property type="entry name" value="KELCH PROTEIN"/>
    <property type="match status" value="1"/>
</dbReference>
<dbReference type="Proteomes" id="UP001153620">
    <property type="component" value="Chromosome 1"/>
</dbReference>
<evidence type="ECO:0000256" key="3">
    <source>
        <dbReference type="ARBA" id="ARBA00022490"/>
    </source>
</evidence>
<keyword evidence="11" id="KW-1185">Reference proteome</keyword>
<feature type="region of interest" description="Disordered" evidence="8">
    <location>
        <begin position="1038"/>
        <end position="1225"/>
    </location>
</feature>
<dbReference type="PANTHER" id="PTHR24412:SF466">
    <property type="entry name" value="RING CANAL KELCH PROTEIN"/>
    <property type="match status" value="1"/>
</dbReference>
<evidence type="ECO:0000313" key="10">
    <source>
        <dbReference type="EMBL" id="CAG9797070.1"/>
    </source>
</evidence>
<dbReference type="CDD" id="cd18235">
    <property type="entry name" value="BTB_POZ_KLHL2-like"/>
    <property type="match status" value="1"/>
</dbReference>
<feature type="compositionally biased region" description="Basic and acidic residues" evidence="8">
    <location>
        <begin position="1102"/>
        <end position="1113"/>
    </location>
</feature>
<dbReference type="InterPro" id="IPR006652">
    <property type="entry name" value="Kelch_1"/>
</dbReference>
<sequence>MSLTNNNSASNNNLNQNLSNVLDANNGGNNNINNNNNRARESCLLRCASQSSLDESSQKIPRQRSSTGTYKNDAHTNRSFDTMNEMRKQNLLCDVILIADGMEIPAHKMVLASCSPYFYAMFTGFEESRQDRITIQGVDYHALELLVEYVYTSVVIVNEDNVQVLLTAANLLQLTDVREACCDYLQSQLDPSNCLGIREFADIHGCVDLFNYADSYIQQHFSEVVQFEEFLNLTADQVEAFVRSDSLSIPSEERIFECVIAWIQSDPLSRQQHLGRLMQHVRLPLLSQDYILQRVEKEPLLQGDIQCKDLIIEALKYHLLKNEQKLIFSFNTPRTIPRRPIGRPKVLLVIGGQAPKAIRSVECYDLREEKWYQAAEMPSRRCRAGVAVLGDKVYCVGGFNGAIRVRTVDIYDSVLDQWSSCCSMEARRSTLGVAVLNSCIYAVGGFDGSTGLSSAEKYDPTTQEWRMIASMSTRRSSVGVCVLNGLLYAVGGYDGATRQCLSSVESYNPQADVWIAVADMSARRSGAGVGVLNGLIWCCGGHDGPLVRKSVEYYNPETNTWHQVSDMAFCRRNAGVVAHGGLLYVIGGDDGTSNLASGASSAPSNNININGQNDDENSQAESNNFEVQVQVQAQAQVQQNGVNHYENVDAVPLGVPAQQNEPNVAQIVNLQQNNANRPQPPPVQQYHPQYRNDAYDRNGGYDIPRNARNQNNYANGKRRSNLHLDIRPRCTSANHQHQRSFDDTESCYYGSNNGYNMYERIRDEPLYQNAANNSMYGRLDVIGHGIGRIERHLSSSCGNIDHYNVGGHYAVLSHSHINSMVMNQNQMPVGSSQNPREGVKSLFSCLGGENSQSMNSINDSDSSSSQNPGLVPATSQQRSTGAIPKTKNKQSNKVSPKPSTSSSTVATTSSSASSSSAVSPPIPPPIPKANFSKSSLQYLLMNKWLPLGPDYKIIDFNFMFSRNCSPSGHLNEIGHEGVVQFNGQAEMLDPSLYQQPSREYPMMNNGQYPRIIRNTPQLSRLHETDAENVQYENVQRGGSAFRARSESPSFNGSRQRIQQDDPFRNWSFNFENNSFKPSGAVQKQQQSQRDGKRLNEGVIIKDFQEQNPRKELPIVEVEQEVQPQEPQPSTSKSNNTTSTETSSGLLSKTGEMKKSENYDNLASLQHDPLPSTSGTINNNNSVPNGKQKKKKSTESQSSDSVTLAEEDEEDDNDDPFADDLESDID</sequence>
<dbReference type="SMART" id="SM00612">
    <property type="entry name" value="Kelch"/>
    <property type="match status" value="5"/>
</dbReference>
<feature type="compositionally biased region" description="Acidic residues" evidence="8">
    <location>
        <begin position="1204"/>
        <end position="1225"/>
    </location>
</feature>
<feature type="compositionally biased region" description="Low complexity" evidence="8">
    <location>
        <begin position="1120"/>
        <end position="1149"/>
    </location>
</feature>
<dbReference type="InterPro" id="IPR000210">
    <property type="entry name" value="BTB/POZ_dom"/>
</dbReference>
<keyword evidence="6" id="KW-0009">Actin-binding</keyword>
<feature type="region of interest" description="Disordered" evidence="8">
    <location>
        <begin position="673"/>
        <end position="720"/>
    </location>
</feature>
<dbReference type="OrthoDB" id="45365at2759"/>
<evidence type="ECO:0000256" key="8">
    <source>
        <dbReference type="SAM" id="MobiDB-lite"/>
    </source>
</evidence>
<reference evidence="10" key="1">
    <citation type="submission" date="2022-01" db="EMBL/GenBank/DDBJ databases">
        <authorList>
            <person name="King R."/>
        </authorList>
    </citation>
    <scope>NUCLEOTIDE SEQUENCE</scope>
</reference>
<dbReference type="FunFam" id="2.120.10.80:FF:000002">
    <property type="entry name" value="Kelch-like family member 2"/>
    <property type="match status" value="1"/>
</dbReference>
<feature type="region of interest" description="Disordered" evidence="8">
    <location>
        <begin position="1"/>
        <end position="35"/>
    </location>
</feature>
<dbReference type="Gene3D" id="2.120.10.80">
    <property type="entry name" value="Kelch-type beta propeller"/>
    <property type="match status" value="1"/>
</dbReference>
<feature type="compositionally biased region" description="Low complexity" evidence="8">
    <location>
        <begin position="895"/>
        <end position="919"/>
    </location>
</feature>
<dbReference type="GO" id="GO:0003779">
    <property type="term" value="F:actin binding"/>
    <property type="evidence" value="ECO:0007669"/>
    <property type="project" value="UniProtKB-KW"/>
</dbReference>
<evidence type="ECO:0000259" key="9">
    <source>
        <dbReference type="PROSITE" id="PS50097"/>
    </source>
</evidence>
<dbReference type="SUPFAM" id="SSF54695">
    <property type="entry name" value="POZ domain"/>
    <property type="match status" value="1"/>
</dbReference>
<dbReference type="CDD" id="cd18445">
    <property type="entry name" value="BACK_KLHL2_like"/>
    <property type="match status" value="1"/>
</dbReference>
<evidence type="ECO:0000256" key="4">
    <source>
        <dbReference type="ARBA" id="ARBA00022737"/>
    </source>
</evidence>
<dbReference type="GO" id="GO:0005856">
    <property type="term" value="C:cytoskeleton"/>
    <property type="evidence" value="ECO:0007669"/>
    <property type="project" value="UniProtKB-SubCell"/>
</dbReference>
<feature type="compositionally biased region" description="Low complexity" evidence="8">
    <location>
        <begin position="850"/>
        <end position="867"/>
    </location>
</feature>
<dbReference type="PROSITE" id="PS50097">
    <property type="entry name" value="BTB"/>
    <property type="match status" value="1"/>
</dbReference>
<evidence type="ECO:0000256" key="5">
    <source>
        <dbReference type="ARBA" id="ARBA00022933"/>
    </source>
</evidence>
<feature type="compositionally biased region" description="Polar residues" evidence="8">
    <location>
        <begin position="1170"/>
        <end position="1184"/>
    </location>
</feature>
<keyword evidence="2" id="KW-0880">Kelch repeat</keyword>
<feature type="region of interest" description="Disordered" evidence="8">
    <location>
        <begin position="596"/>
        <end position="622"/>
    </location>
</feature>
<reference evidence="10" key="2">
    <citation type="submission" date="2022-10" db="EMBL/GenBank/DDBJ databases">
        <authorList>
            <consortium name="ENA_rothamsted_submissions"/>
            <consortium name="culmorum"/>
            <person name="King R."/>
        </authorList>
    </citation>
    <scope>NUCLEOTIDE SEQUENCE</scope>
</reference>
<dbReference type="Gene3D" id="3.30.710.10">
    <property type="entry name" value="Potassium Channel Kv1.1, Chain A"/>
    <property type="match status" value="1"/>
</dbReference>
<dbReference type="FunFam" id="3.30.710.10:FF:000001">
    <property type="entry name" value="Kelch-like family member 20"/>
    <property type="match status" value="1"/>
</dbReference>
<evidence type="ECO:0000256" key="6">
    <source>
        <dbReference type="ARBA" id="ARBA00023203"/>
    </source>
</evidence>
<dbReference type="Pfam" id="PF07707">
    <property type="entry name" value="BACK"/>
    <property type="match status" value="1"/>
</dbReference>
<dbReference type="InterPro" id="IPR015915">
    <property type="entry name" value="Kelch-typ_b-propeller"/>
</dbReference>
<feature type="domain" description="BTB" evidence="9">
    <location>
        <begin position="93"/>
        <end position="159"/>
    </location>
</feature>
<feature type="compositionally biased region" description="Low complexity" evidence="8">
    <location>
        <begin position="596"/>
        <end position="611"/>
    </location>
</feature>
<keyword evidence="5" id="KW-0712">Selenocysteine</keyword>
<comment type="subcellular location">
    <subcellularLocation>
        <location evidence="1">Cytoplasm</location>
        <location evidence="1">Cytoskeleton</location>
    </subcellularLocation>
</comment>
<feature type="compositionally biased region" description="Polar residues" evidence="8">
    <location>
        <begin position="1046"/>
        <end position="1056"/>
    </location>
</feature>